<dbReference type="InterPro" id="IPR007886">
    <property type="entry name" value="AlaDH/PNT_N"/>
</dbReference>
<dbReference type="InterPro" id="IPR008143">
    <property type="entry name" value="Ala_DH/PNT_CS2"/>
</dbReference>
<dbReference type="InterPro" id="IPR036291">
    <property type="entry name" value="NAD(P)-bd_dom_sf"/>
</dbReference>
<evidence type="ECO:0000313" key="8">
    <source>
        <dbReference type="Proteomes" id="UP000468650"/>
    </source>
</evidence>
<dbReference type="RefSeq" id="WP_151667079.1">
    <property type="nucleotide sequence ID" value="NZ_WBVO01000004.1"/>
</dbReference>
<name>A0A6N6RKK1_9FLAO</name>
<keyword evidence="3" id="KW-0560">Oxidoreductase</keyword>
<comment type="similarity">
    <text evidence="1">Belongs to the AlaDH/PNT family.</text>
</comment>
<evidence type="ECO:0000256" key="2">
    <source>
        <dbReference type="ARBA" id="ARBA00012897"/>
    </source>
</evidence>
<dbReference type="OrthoDB" id="9804592at2"/>
<gene>
    <name evidence="7" type="ORF">F8C67_06810</name>
</gene>
<evidence type="ECO:0000259" key="5">
    <source>
        <dbReference type="SMART" id="SM01002"/>
    </source>
</evidence>
<accession>A0A6N6RKK1</accession>
<feature type="domain" description="Alanine dehydrogenase/pyridine nucleotide transhydrogenase N-terminal" evidence="6">
    <location>
        <begin position="33"/>
        <end position="166"/>
    </location>
</feature>
<dbReference type="CDD" id="cd05305">
    <property type="entry name" value="L-AlaDH"/>
    <property type="match status" value="1"/>
</dbReference>
<protein>
    <recommendedName>
        <fullName evidence="2">alanine dehydrogenase</fullName>
        <ecNumber evidence="2">1.4.1.1</ecNumber>
    </recommendedName>
</protein>
<dbReference type="SUPFAM" id="SSF52283">
    <property type="entry name" value="Formate/glycerate dehydrogenase catalytic domain-like"/>
    <property type="match status" value="1"/>
</dbReference>
<evidence type="ECO:0000256" key="1">
    <source>
        <dbReference type="ARBA" id="ARBA00005689"/>
    </source>
</evidence>
<dbReference type="AlphaFoldDB" id="A0A6N6RKK1"/>
<dbReference type="PROSITE" id="PS00837">
    <property type="entry name" value="ALADH_PNT_2"/>
    <property type="match status" value="1"/>
</dbReference>
<dbReference type="SMART" id="SM01003">
    <property type="entry name" value="AlaDh_PNT_N"/>
    <property type="match status" value="1"/>
</dbReference>
<evidence type="ECO:0000256" key="4">
    <source>
        <dbReference type="ARBA" id="ARBA00023027"/>
    </source>
</evidence>
<keyword evidence="4" id="KW-0520">NAD</keyword>
<evidence type="ECO:0000256" key="3">
    <source>
        <dbReference type="ARBA" id="ARBA00023002"/>
    </source>
</evidence>
<dbReference type="Pfam" id="PF05222">
    <property type="entry name" value="AlaDh_PNT_N"/>
    <property type="match status" value="1"/>
</dbReference>
<sequence>MTEPNYFSFSSAQLVPQEERLAVGRKKGKLQIGVPRETCMQENRVALTPEGVHLLVSNGHEVLVETKAGEGAHYTDNDYSEAGASIAYSAKEVFECNVVLKVEPPSMDELDLMKQKQTLISALQLKTCTKEFFQKLMSKRVTAISYENIRDSEGQIPIVRCMSEIAGNASILIAAEYLSNVNDGKGYIMGGVTGVPPTEVVIIGAGTVGTFAARTATGMGANVKVFDRSLSRLKRLQDSIQVPVYTCVIQPKILEKALRRCDVAIGAMRSEGGRTPCVVTEDMVSKMKPRSVIVDVSIDQGGCFESSELTSHEKPIVVKHDVIHYGVPNIASRVSRTASFSLSNIFSQILITFGEEGGIEDVLRYRKDVRAGMYLYNGVLTNKAIGEWFDLPFSDSDLLFG</sequence>
<comment type="caution">
    <text evidence="7">The sequence shown here is derived from an EMBL/GenBank/DDBJ whole genome shotgun (WGS) entry which is preliminary data.</text>
</comment>
<proteinExistence type="inferred from homology"/>
<dbReference type="SUPFAM" id="SSF51735">
    <property type="entry name" value="NAD(P)-binding Rossmann-fold domains"/>
    <property type="match status" value="1"/>
</dbReference>
<dbReference type="GO" id="GO:0000286">
    <property type="term" value="F:alanine dehydrogenase activity"/>
    <property type="evidence" value="ECO:0007669"/>
    <property type="project" value="UniProtKB-EC"/>
</dbReference>
<dbReference type="InterPro" id="IPR007698">
    <property type="entry name" value="AlaDH/PNT_NAD(H)-bd"/>
</dbReference>
<dbReference type="Pfam" id="PF01262">
    <property type="entry name" value="AlaDh_PNT_C"/>
    <property type="match status" value="1"/>
</dbReference>
<feature type="domain" description="Alanine dehydrogenase/pyridine nucleotide transhydrogenase NAD(H)-binding" evidence="5">
    <location>
        <begin position="178"/>
        <end position="326"/>
    </location>
</feature>
<dbReference type="Gene3D" id="3.40.50.720">
    <property type="entry name" value="NAD(P)-binding Rossmann-like Domain"/>
    <property type="match status" value="2"/>
</dbReference>
<dbReference type="GO" id="GO:0042853">
    <property type="term" value="P:L-alanine catabolic process"/>
    <property type="evidence" value="ECO:0007669"/>
    <property type="project" value="InterPro"/>
</dbReference>
<evidence type="ECO:0000313" key="7">
    <source>
        <dbReference type="EMBL" id="KAB2810290.1"/>
    </source>
</evidence>
<dbReference type="EC" id="1.4.1.1" evidence="2"/>
<dbReference type="GO" id="GO:0005886">
    <property type="term" value="C:plasma membrane"/>
    <property type="evidence" value="ECO:0007669"/>
    <property type="project" value="TreeGrafter"/>
</dbReference>
<reference evidence="7 8" key="1">
    <citation type="submission" date="2019-09" db="EMBL/GenBank/DDBJ databases">
        <title>Genomes of family Cryomorphaceae.</title>
        <authorList>
            <person name="Bowman J.P."/>
        </authorList>
    </citation>
    <scope>NUCLEOTIDE SEQUENCE [LARGE SCALE GENOMIC DNA]</scope>
    <source>
        <strain evidence="7 8">LMG 25704</strain>
    </source>
</reference>
<dbReference type="PANTHER" id="PTHR42795">
    <property type="entry name" value="ALANINE DEHYDROGENASE"/>
    <property type="match status" value="1"/>
</dbReference>
<dbReference type="Proteomes" id="UP000468650">
    <property type="component" value="Unassembled WGS sequence"/>
</dbReference>
<keyword evidence="8" id="KW-1185">Reference proteome</keyword>
<organism evidence="7 8">
    <name type="scientific">Phaeocystidibacter luteus</name>
    <dbReference type="NCBI Taxonomy" id="911197"/>
    <lineage>
        <taxon>Bacteria</taxon>
        <taxon>Pseudomonadati</taxon>
        <taxon>Bacteroidota</taxon>
        <taxon>Flavobacteriia</taxon>
        <taxon>Flavobacteriales</taxon>
        <taxon>Phaeocystidibacteraceae</taxon>
        <taxon>Phaeocystidibacter</taxon>
    </lineage>
</organism>
<dbReference type="PANTHER" id="PTHR42795:SF1">
    <property type="entry name" value="ALANINE DEHYDROGENASE"/>
    <property type="match status" value="1"/>
</dbReference>
<dbReference type="SMART" id="SM01002">
    <property type="entry name" value="AlaDh_PNT_C"/>
    <property type="match status" value="1"/>
</dbReference>
<evidence type="ECO:0000259" key="6">
    <source>
        <dbReference type="SMART" id="SM01003"/>
    </source>
</evidence>
<dbReference type="EMBL" id="WBVO01000004">
    <property type="protein sequence ID" value="KAB2810290.1"/>
    <property type="molecule type" value="Genomic_DNA"/>
</dbReference>
<dbReference type="InterPro" id="IPR008141">
    <property type="entry name" value="Ala_DH"/>
</dbReference>